<proteinExistence type="predicted"/>
<dbReference type="Gene3D" id="3.30.930.10">
    <property type="entry name" value="Bira Bifunctional Protein, Domain 2"/>
    <property type="match status" value="1"/>
</dbReference>
<sequence length="324" mass="37332">MEQILKVLGPSFLTLKEFGFAYGMQGILLCRNFEKMWFEHCITKSKYNIFYLPSNTINSNVKNLIDIGLNNVPFGIANIDNVKNIWNKSINLEKNVQHRIAKITTVYESDDAIGSVKDLFYKKQRERKSWWRQISENPSIYHIREGEQKRGEEHIEIEAQFPFGNIVVEKIHFKKNASAILPGISKTSNLRIVEHITSLDWACLTILCDGYIEIEGSKELQIHPQLSPYKAYCKANISPEDDDIVKEDLNDLTLYVIELLREKGVESVIMNNVKKPEVFRVPYIITVNNESLKSGLVKLVCQRTLCGETVHITDMAQRMYNLCV</sequence>
<evidence type="ECO:0000313" key="1">
    <source>
        <dbReference type="Proteomes" id="UP000695007"/>
    </source>
</evidence>
<gene>
    <name evidence="2" type="primary">LOC105361379</name>
</gene>
<dbReference type="InterPro" id="IPR045864">
    <property type="entry name" value="aa-tRNA-synth_II/BPL/LPL"/>
</dbReference>
<protein>
    <submittedName>
        <fullName evidence="2">DNA polymerase subunit gamma-2, mitochondrial isoform X1</fullName>
    </submittedName>
</protein>
<dbReference type="SUPFAM" id="SSF52954">
    <property type="entry name" value="Class II aaRS ABD-related"/>
    <property type="match status" value="1"/>
</dbReference>
<dbReference type="AlphaFoldDB" id="A0AAJ6YF03"/>
<dbReference type="CTD" id="136040168"/>
<dbReference type="RefSeq" id="XP_011496839.1">
    <property type="nucleotide sequence ID" value="XM_011498537.1"/>
</dbReference>
<keyword evidence="1" id="KW-1185">Reference proteome</keyword>
<evidence type="ECO:0000313" key="2">
    <source>
        <dbReference type="RefSeq" id="XP_011496839.1"/>
    </source>
</evidence>
<accession>A0AAJ6YF03</accession>
<name>A0AAJ6YF03_9HYME</name>
<dbReference type="InterPro" id="IPR036621">
    <property type="entry name" value="Anticodon-bd_dom_sf"/>
</dbReference>
<dbReference type="Gene3D" id="3.40.50.800">
    <property type="entry name" value="Anticodon-binding domain"/>
    <property type="match status" value="1"/>
</dbReference>
<dbReference type="KEGG" id="csol:105361379"/>
<dbReference type="Proteomes" id="UP000695007">
    <property type="component" value="Unplaced"/>
</dbReference>
<organism evidence="1 2">
    <name type="scientific">Ceratosolen solmsi marchali</name>
    <dbReference type="NCBI Taxonomy" id="326594"/>
    <lineage>
        <taxon>Eukaryota</taxon>
        <taxon>Metazoa</taxon>
        <taxon>Ecdysozoa</taxon>
        <taxon>Arthropoda</taxon>
        <taxon>Hexapoda</taxon>
        <taxon>Insecta</taxon>
        <taxon>Pterygota</taxon>
        <taxon>Neoptera</taxon>
        <taxon>Endopterygota</taxon>
        <taxon>Hymenoptera</taxon>
        <taxon>Apocrita</taxon>
        <taxon>Proctotrupomorpha</taxon>
        <taxon>Chalcidoidea</taxon>
        <taxon>Agaonidae</taxon>
        <taxon>Agaoninae</taxon>
        <taxon>Ceratosolen</taxon>
    </lineage>
</organism>
<dbReference type="GeneID" id="105361379"/>
<reference evidence="2" key="1">
    <citation type="submission" date="2025-08" db="UniProtKB">
        <authorList>
            <consortium name="RefSeq"/>
        </authorList>
    </citation>
    <scope>IDENTIFICATION</scope>
</reference>